<reference evidence="1 2" key="1">
    <citation type="submission" date="2022-03" db="EMBL/GenBank/DDBJ databases">
        <title>Genome data of Colletotrichum spp.</title>
        <authorList>
            <person name="Utami Y.D."/>
            <person name="Hiruma K."/>
        </authorList>
    </citation>
    <scope>NUCLEOTIDE SEQUENCE [LARGE SCALE GENOMIC DNA]</scope>
    <source>
        <strain evidence="1 2">MAFF 239500</strain>
    </source>
</reference>
<evidence type="ECO:0000313" key="1">
    <source>
        <dbReference type="EMBL" id="GKT48169.1"/>
    </source>
</evidence>
<name>A0AA37P9L6_9PEZI</name>
<dbReference type="AlphaFoldDB" id="A0AA37P9L6"/>
<dbReference type="Proteomes" id="UP001055115">
    <property type="component" value="Unassembled WGS sequence"/>
</dbReference>
<gene>
    <name evidence="1" type="ORF">ColSpa_08350</name>
</gene>
<keyword evidence="2" id="KW-1185">Reference proteome</keyword>
<protein>
    <submittedName>
        <fullName evidence="1">Uncharacterized protein</fullName>
    </submittedName>
</protein>
<sequence length="123" mass="13888">MGHLLVRKTAAFRWSIEHAVAGWDNVLFTTKWVHSVEIDAMKGTDLSAEELEVLGKMKIVLEDADYDPGQGKSIAAGLARTCSLVLQDTWVWGITVRMGDILERLAMVYERVNEDNRLPQPQY</sequence>
<proteinExistence type="predicted"/>
<comment type="caution">
    <text evidence="1">The sequence shown here is derived from an EMBL/GenBank/DDBJ whole genome shotgun (WGS) entry which is preliminary data.</text>
</comment>
<dbReference type="GeneID" id="73329152"/>
<evidence type="ECO:0000313" key="2">
    <source>
        <dbReference type="Proteomes" id="UP001055115"/>
    </source>
</evidence>
<dbReference type="RefSeq" id="XP_049130519.1">
    <property type="nucleotide sequence ID" value="XM_049274562.1"/>
</dbReference>
<accession>A0AA37P9L6</accession>
<dbReference type="EMBL" id="BQXU01000022">
    <property type="protein sequence ID" value="GKT48169.1"/>
    <property type="molecule type" value="Genomic_DNA"/>
</dbReference>
<organism evidence="1 2">
    <name type="scientific">Colletotrichum spaethianum</name>
    <dbReference type="NCBI Taxonomy" id="700344"/>
    <lineage>
        <taxon>Eukaryota</taxon>
        <taxon>Fungi</taxon>
        <taxon>Dikarya</taxon>
        <taxon>Ascomycota</taxon>
        <taxon>Pezizomycotina</taxon>
        <taxon>Sordariomycetes</taxon>
        <taxon>Hypocreomycetidae</taxon>
        <taxon>Glomerellales</taxon>
        <taxon>Glomerellaceae</taxon>
        <taxon>Colletotrichum</taxon>
        <taxon>Colletotrichum spaethianum species complex</taxon>
    </lineage>
</organism>